<gene>
    <name evidence="4" type="ORF">Agabi119p4_7634</name>
</gene>
<name>A0A8H7C8H3_AGABI</name>
<dbReference type="CDD" id="cd12193">
    <property type="entry name" value="bZIP_GCN4"/>
    <property type="match status" value="1"/>
</dbReference>
<feature type="compositionally biased region" description="Polar residues" evidence="2">
    <location>
        <begin position="105"/>
        <end position="129"/>
    </location>
</feature>
<dbReference type="InterPro" id="IPR004827">
    <property type="entry name" value="bZIP"/>
</dbReference>
<evidence type="ECO:0000256" key="1">
    <source>
        <dbReference type="SAM" id="Coils"/>
    </source>
</evidence>
<feature type="compositionally biased region" description="Low complexity" evidence="2">
    <location>
        <begin position="85"/>
        <end position="96"/>
    </location>
</feature>
<dbReference type="Pfam" id="PF07716">
    <property type="entry name" value="bZIP_2"/>
    <property type="match status" value="1"/>
</dbReference>
<protein>
    <submittedName>
        <fullName evidence="4">Transcriptional regulator family: bZIP</fullName>
    </submittedName>
</protein>
<evidence type="ECO:0000313" key="4">
    <source>
        <dbReference type="EMBL" id="KAF7768391.1"/>
    </source>
</evidence>
<dbReference type="PROSITE" id="PS50217">
    <property type="entry name" value="BZIP"/>
    <property type="match status" value="1"/>
</dbReference>
<organism evidence="4 5">
    <name type="scientific">Agaricus bisporus var. burnettii</name>
    <dbReference type="NCBI Taxonomy" id="192524"/>
    <lineage>
        <taxon>Eukaryota</taxon>
        <taxon>Fungi</taxon>
        <taxon>Dikarya</taxon>
        <taxon>Basidiomycota</taxon>
        <taxon>Agaricomycotina</taxon>
        <taxon>Agaricomycetes</taxon>
        <taxon>Agaricomycetidae</taxon>
        <taxon>Agaricales</taxon>
        <taxon>Agaricineae</taxon>
        <taxon>Agaricaceae</taxon>
        <taxon>Agaricus</taxon>
    </lineage>
</organism>
<dbReference type="GO" id="GO:0003700">
    <property type="term" value="F:DNA-binding transcription factor activity"/>
    <property type="evidence" value="ECO:0007669"/>
    <property type="project" value="InterPro"/>
</dbReference>
<evidence type="ECO:0000313" key="5">
    <source>
        <dbReference type="Proteomes" id="UP000629468"/>
    </source>
</evidence>
<dbReference type="EMBL" id="JABXXO010000010">
    <property type="protein sequence ID" value="KAF7768391.1"/>
    <property type="molecule type" value="Genomic_DNA"/>
</dbReference>
<dbReference type="InterPro" id="IPR046347">
    <property type="entry name" value="bZIP_sf"/>
</dbReference>
<feature type="compositionally biased region" description="Polar residues" evidence="2">
    <location>
        <begin position="337"/>
        <end position="348"/>
    </location>
</feature>
<feature type="region of interest" description="Disordered" evidence="2">
    <location>
        <begin position="337"/>
        <end position="361"/>
    </location>
</feature>
<proteinExistence type="predicted"/>
<dbReference type="SMART" id="SM00338">
    <property type="entry name" value="BRLZ"/>
    <property type="match status" value="1"/>
</dbReference>
<reference evidence="4 5" key="1">
    <citation type="journal article" name="Sci. Rep.">
        <title>Telomere-to-telomere assembled and centromere annotated genomes of the two main subspecies of the button mushroom Agaricus bisporus reveal especially polymorphic chromosome ends.</title>
        <authorList>
            <person name="Sonnenberg A.S.M."/>
            <person name="Sedaghat-Telgerd N."/>
            <person name="Lavrijssen B."/>
            <person name="Ohm R.A."/>
            <person name="Hendrickx P.M."/>
            <person name="Scholtmeijer K."/>
            <person name="Baars J.J.P."/>
            <person name="van Peer A."/>
        </authorList>
    </citation>
    <scope>NUCLEOTIDE SEQUENCE [LARGE SCALE GENOMIC DNA]</scope>
    <source>
        <strain evidence="4 5">H119_p4</strain>
    </source>
</reference>
<accession>A0A8H7C8H3</accession>
<feature type="coiled-coil region" evidence="1">
    <location>
        <begin position="443"/>
        <end position="470"/>
    </location>
</feature>
<dbReference type="AlphaFoldDB" id="A0A8H7C8H3"/>
<comment type="caution">
    <text evidence="4">The sequence shown here is derived from an EMBL/GenBank/DDBJ whole genome shotgun (WGS) entry which is preliminary data.</text>
</comment>
<sequence length="490" mass="53500">MTWTAQDLCTATGVRVRAGVSEFEMQAVGIYREGLQAISAHPPPGLPSTVSASPQTTCLPLNVAIFSPAHLSYYNTLRHHASPLLSSSQASRSNASGPLVPKHLSPNNDINNSLTRPRTSNQVFSSTSDLAAHHGIPTTLPPLPKIPSTRIETVTQPEVNDFFAVRDNYLNMLSQKSEPAASSSTEMHSATVSPADLQQPLESDFDLESMLRNLAPGGVSEPDMSPFEPSDFLTSPWTPSLDNFGESPGETPLSDFLSTPLIAHNDVSMLTGPHDMPLFDSGMIDDESSKVPTLDTSSLFTMSPTSPTLNTPALNPASLVSPSLGMDNATFSPSTLSHAVDQVPSSAPETARRRVSATGTRKNISTDSLVSLEAPTQPRRYLTPSATSRKEMPAVFARKRVRQQMLDGDDDDLELEALKPNATELEQIEWKRRQNTLAARKSRKRKLQHQQELENQVSDLANDRDKWKERALTLQRILQANGIPFSEFQD</sequence>
<keyword evidence="1" id="KW-0175">Coiled coil</keyword>
<dbReference type="Proteomes" id="UP000629468">
    <property type="component" value="Unassembled WGS sequence"/>
</dbReference>
<dbReference type="Gene3D" id="3.30.160.60">
    <property type="entry name" value="Classic Zinc Finger"/>
    <property type="match status" value="1"/>
</dbReference>
<dbReference type="SUPFAM" id="SSF57959">
    <property type="entry name" value="Leucine zipper domain"/>
    <property type="match status" value="1"/>
</dbReference>
<feature type="region of interest" description="Disordered" evidence="2">
    <location>
        <begin position="85"/>
        <end position="144"/>
    </location>
</feature>
<dbReference type="PROSITE" id="PS00036">
    <property type="entry name" value="BZIP_BASIC"/>
    <property type="match status" value="1"/>
</dbReference>
<feature type="domain" description="BZIP" evidence="3">
    <location>
        <begin position="431"/>
        <end position="476"/>
    </location>
</feature>
<evidence type="ECO:0000256" key="2">
    <source>
        <dbReference type="SAM" id="MobiDB-lite"/>
    </source>
</evidence>
<evidence type="ECO:0000259" key="3">
    <source>
        <dbReference type="PROSITE" id="PS50217"/>
    </source>
</evidence>